<accession>A0A182FGR4</accession>
<evidence type="ECO:0000313" key="1">
    <source>
        <dbReference type="EnsemblMetazoa" id="AALB005705-PA"/>
    </source>
</evidence>
<sequence>MAPAAACVIALLVFSAVHVCVSSVLFPAVFSLSLSCADHLPKCTYHNVDIVGDENTIFKLIELKYNMLPTIGPKAFENVQELDISGNTPLQGFDFFHHLPMLQTLSMSRMNLTFAQAASNIFEDLRRLTVLDLSTNRIIDVPNGVFGNLRNLKALNLSGNAVQLTNATFTGLERLRSLDLSSNNISMLPMGGFAGLLSLDNLNLRHNRISQIDYGMLSIHGIKSFGVLDLSYNRFFDPNLSTLATLRRLNTLLLHGNELWTVDPQVLQLFRLQNLGIQHTEVKCRNLIELEAAGIKMIADHGDYVYDQRNMYGIRCELDVIPLSVDVPAHCTVKGGGGGITHFAGLQEQIDSLATRIEGNKRPVLVMGCYARFIRTTSTEKHVCPFCSANQIE</sequence>
<organism evidence="1 2">
    <name type="scientific">Anopheles albimanus</name>
    <name type="common">New world malaria mosquito</name>
    <dbReference type="NCBI Taxonomy" id="7167"/>
    <lineage>
        <taxon>Eukaryota</taxon>
        <taxon>Metazoa</taxon>
        <taxon>Ecdysozoa</taxon>
        <taxon>Arthropoda</taxon>
        <taxon>Hexapoda</taxon>
        <taxon>Insecta</taxon>
        <taxon>Pterygota</taxon>
        <taxon>Neoptera</taxon>
        <taxon>Endopterygota</taxon>
        <taxon>Diptera</taxon>
        <taxon>Nematocera</taxon>
        <taxon>Culicoidea</taxon>
        <taxon>Culicidae</taxon>
        <taxon>Anophelinae</taxon>
        <taxon>Anopheles</taxon>
    </lineage>
</organism>
<reference evidence="1 2" key="1">
    <citation type="journal article" date="2017" name="G3 (Bethesda)">
        <title>The Physical Genome Mapping of Anopheles albimanus Corrected Scaffold Misassemblies and Identified Interarm Rearrangements in Genus Anopheles.</title>
        <authorList>
            <person name="Artemov G.N."/>
            <person name="Peery A.N."/>
            <person name="Jiang X."/>
            <person name="Tu Z."/>
            <person name="Stegniy V.N."/>
            <person name="Sharakhova M.V."/>
            <person name="Sharakhov I.V."/>
        </authorList>
    </citation>
    <scope>NUCLEOTIDE SEQUENCE [LARGE SCALE GENOMIC DNA]</scope>
    <source>
        <strain evidence="1 2">ALBI9_A</strain>
    </source>
</reference>
<name>A0A182FGR4_ANOAL</name>
<dbReference type="SMART" id="SM00369">
    <property type="entry name" value="LRR_TYP"/>
    <property type="match status" value="5"/>
</dbReference>
<dbReference type="VEuPathDB" id="VectorBase:AALB20_032919"/>
<dbReference type="PANTHER" id="PTHR24366:SF96">
    <property type="entry name" value="LEUCINE RICH REPEAT CONTAINING 53"/>
    <property type="match status" value="1"/>
</dbReference>
<dbReference type="Proteomes" id="UP000069272">
    <property type="component" value="Chromosome 3L"/>
</dbReference>
<dbReference type="Pfam" id="PF13855">
    <property type="entry name" value="LRR_8"/>
    <property type="match status" value="2"/>
</dbReference>
<dbReference type="InterPro" id="IPR001611">
    <property type="entry name" value="Leu-rich_rpt"/>
</dbReference>
<dbReference type="SUPFAM" id="SSF52058">
    <property type="entry name" value="L domain-like"/>
    <property type="match status" value="1"/>
</dbReference>
<dbReference type="InterPro" id="IPR032675">
    <property type="entry name" value="LRR_dom_sf"/>
</dbReference>
<dbReference type="Gene3D" id="3.80.10.10">
    <property type="entry name" value="Ribonuclease Inhibitor"/>
    <property type="match status" value="3"/>
</dbReference>
<dbReference type="STRING" id="7167.A0A182FGR4"/>
<dbReference type="EnsemblMetazoa" id="AALB005705-RA">
    <property type="protein sequence ID" value="AALB005705-PA"/>
    <property type="gene ID" value="AALB005705"/>
</dbReference>
<keyword evidence="2" id="KW-1185">Reference proteome</keyword>
<reference evidence="1" key="2">
    <citation type="submission" date="2022-08" db="UniProtKB">
        <authorList>
            <consortium name="EnsemblMetazoa"/>
        </authorList>
    </citation>
    <scope>IDENTIFICATION</scope>
    <source>
        <strain evidence="1">STECLA/ALBI9_A</strain>
    </source>
</reference>
<protein>
    <submittedName>
        <fullName evidence="1">Uncharacterized protein</fullName>
    </submittedName>
</protein>
<dbReference type="InterPro" id="IPR003591">
    <property type="entry name" value="Leu-rich_rpt_typical-subtyp"/>
</dbReference>
<dbReference type="VEuPathDB" id="VectorBase:AALB005705"/>
<proteinExistence type="predicted"/>
<dbReference type="PROSITE" id="PS51450">
    <property type="entry name" value="LRR"/>
    <property type="match status" value="2"/>
</dbReference>
<dbReference type="PANTHER" id="PTHR24366">
    <property type="entry name" value="IG(IMMUNOGLOBULIN) AND LRR(LEUCINE RICH REPEAT) DOMAINS"/>
    <property type="match status" value="1"/>
</dbReference>
<evidence type="ECO:0000313" key="2">
    <source>
        <dbReference type="Proteomes" id="UP000069272"/>
    </source>
</evidence>
<dbReference type="AlphaFoldDB" id="A0A182FGR4"/>